<feature type="domain" description="F-box" evidence="1">
    <location>
        <begin position="66"/>
        <end position="113"/>
    </location>
</feature>
<dbReference type="SMART" id="SM00367">
    <property type="entry name" value="LRR_CC"/>
    <property type="match status" value="1"/>
</dbReference>
<reference evidence="2" key="1">
    <citation type="submission" date="2019-10" db="EMBL/GenBank/DDBJ databases">
        <authorList>
            <consortium name="DOE Joint Genome Institute"/>
            <person name="Kuo A."/>
            <person name="Miyauchi S."/>
            <person name="Kiss E."/>
            <person name="Drula E."/>
            <person name="Kohler A."/>
            <person name="Sanchez-Garcia M."/>
            <person name="Andreopoulos B."/>
            <person name="Barry K.W."/>
            <person name="Bonito G."/>
            <person name="Buee M."/>
            <person name="Carver A."/>
            <person name="Chen C."/>
            <person name="Cichocki N."/>
            <person name="Clum A."/>
            <person name="Culley D."/>
            <person name="Crous P.W."/>
            <person name="Fauchery L."/>
            <person name="Girlanda M."/>
            <person name="Hayes R."/>
            <person name="Keri Z."/>
            <person name="LaButti K."/>
            <person name="Lipzen A."/>
            <person name="Lombard V."/>
            <person name="Magnuson J."/>
            <person name="Maillard F."/>
            <person name="Morin E."/>
            <person name="Murat C."/>
            <person name="Nolan M."/>
            <person name="Ohm R."/>
            <person name="Pangilinan J."/>
            <person name="Pereira M."/>
            <person name="Perotto S."/>
            <person name="Peter M."/>
            <person name="Riley R."/>
            <person name="Sitrit Y."/>
            <person name="Stielow B."/>
            <person name="Szollosi G."/>
            <person name="Zifcakova L."/>
            <person name="Stursova M."/>
            <person name="Spatafora J.W."/>
            <person name="Tedersoo L."/>
            <person name="Vaario L.-M."/>
            <person name="Yamada A."/>
            <person name="Yan M."/>
            <person name="Wang P."/>
            <person name="Xu J."/>
            <person name="Bruns T."/>
            <person name="Baldrian P."/>
            <person name="Vilgalys R."/>
            <person name="Henrissat B."/>
            <person name="Grigoriev I.V."/>
            <person name="Hibbett D."/>
            <person name="Nagy L.G."/>
            <person name="Martin F.M."/>
        </authorList>
    </citation>
    <scope>NUCLEOTIDE SEQUENCE</scope>
    <source>
        <strain evidence="2">BED1</strain>
    </source>
</reference>
<organism evidence="2 3">
    <name type="scientific">Boletus edulis BED1</name>
    <dbReference type="NCBI Taxonomy" id="1328754"/>
    <lineage>
        <taxon>Eukaryota</taxon>
        <taxon>Fungi</taxon>
        <taxon>Dikarya</taxon>
        <taxon>Basidiomycota</taxon>
        <taxon>Agaricomycotina</taxon>
        <taxon>Agaricomycetes</taxon>
        <taxon>Agaricomycetidae</taxon>
        <taxon>Boletales</taxon>
        <taxon>Boletineae</taxon>
        <taxon>Boletaceae</taxon>
        <taxon>Boletoideae</taxon>
        <taxon>Boletus</taxon>
    </lineage>
</organism>
<dbReference type="InterPro" id="IPR032675">
    <property type="entry name" value="LRR_dom_sf"/>
</dbReference>
<protein>
    <recommendedName>
        <fullName evidence="1">F-box domain-containing protein</fullName>
    </recommendedName>
</protein>
<dbReference type="SUPFAM" id="SSF81383">
    <property type="entry name" value="F-box domain"/>
    <property type="match status" value="1"/>
</dbReference>
<evidence type="ECO:0000313" key="2">
    <source>
        <dbReference type="EMBL" id="KAF8450412.1"/>
    </source>
</evidence>
<gene>
    <name evidence="2" type="ORF">L210DRAFT_3385128</name>
</gene>
<reference evidence="2" key="2">
    <citation type="journal article" date="2020" name="Nat. Commun.">
        <title>Large-scale genome sequencing of mycorrhizal fungi provides insights into the early evolution of symbiotic traits.</title>
        <authorList>
            <person name="Miyauchi S."/>
            <person name="Kiss E."/>
            <person name="Kuo A."/>
            <person name="Drula E."/>
            <person name="Kohler A."/>
            <person name="Sanchez-Garcia M."/>
            <person name="Morin E."/>
            <person name="Andreopoulos B."/>
            <person name="Barry K.W."/>
            <person name="Bonito G."/>
            <person name="Buee M."/>
            <person name="Carver A."/>
            <person name="Chen C."/>
            <person name="Cichocki N."/>
            <person name="Clum A."/>
            <person name="Culley D."/>
            <person name="Crous P.W."/>
            <person name="Fauchery L."/>
            <person name="Girlanda M."/>
            <person name="Hayes R.D."/>
            <person name="Keri Z."/>
            <person name="LaButti K."/>
            <person name="Lipzen A."/>
            <person name="Lombard V."/>
            <person name="Magnuson J."/>
            <person name="Maillard F."/>
            <person name="Murat C."/>
            <person name="Nolan M."/>
            <person name="Ohm R.A."/>
            <person name="Pangilinan J."/>
            <person name="Pereira M.F."/>
            <person name="Perotto S."/>
            <person name="Peter M."/>
            <person name="Pfister S."/>
            <person name="Riley R."/>
            <person name="Sitrit Y."/>
            <person name="Stielow J.B."/>
            <person name="Szollosi G."/>
            <person name="Zifcakova L."/>
            <person name="Stursova M."/>
            <person name="Spatafora J.W."/>
            <person name="Tedersoo L."/>
            <person name="Vaario L.M."/>
            <person name="Yamada A."/>
            <person name="Yan M."/>
            <person name="Wang P."/>
            <person name="Xu J."/>
            <person name="Bruns T."/>
            <person name="Baldrian P."/>
            <person name="Vilgalys R."/>
            <person name="Dunand C."/>
            <person name="Henrissat B."/>
            <person name="Grigoriev I.V."/>
            <person name="Hibbett D."/>
            <person name="Nagy L.G."/>
            <person name="Martin F.M."/>
        </authorList>
    </citation>
    <scope>NUCLEOTIDE SEQUENCE</scope>
    <source>
        <strain evidence="2">BED1</strain>
    </source>
</reference>
<dbReference type="InterPro" id="IPR036047">
    <property type="entry name" value="F-box-like_dom_sf"/>
</dbReference>
<dbReference type="InterPro" id="IPR006553">
    <property type="entry name" value="Leu-rich_rpt_Cys-con_subtyp"/>
</dbReference>
<dbReference type="PANTHER" id="PTHR38926">
    <property type="entry name" value="F-BOX DOMAIN CONTAINING PROTEIN, EXPRESSED"/>
    <property type="match status" value="1"/>
</dbReference>
<dbReference type="Gene3D" id="3.80.10.10">
    <property type="entry name" value="Ribonuclease Inhibitor"/>
    <property type="match status" value="1"/>
</dbReference>
<comment type="caution">
    <text evidence="2">The sequence shown here is derived from an EMBL/GenBank/DDBJ whole genome shotgun (WGS) entry which is preliminary data.</text>
</comment>
<dbReference type="Gene3D" id="1.20.1280.50">
    <property type="match status" value="1"/>
</dbReference>
<dbReference type="AlphaFoldDB" id="A0AAD4GKT5"/>
<dbReference type="InterPro" id="IPR001810">
    <property type="entry name" value="F-box_dom"/>
</dbReference>
<dbReference type="Proteomes" id="UP001194468">
    <property type="component" value="Unassembled WGS sequence"/>
</dbReference>
<proteinExistence type="predicted"/>
<accession>A0AAD4GKT5</accession>
<name>A0AAD4GKT5_BOLED</name>
<dbReference type="SUPFAM" id="SSF52047">
    <property type="entry name" value="RNI-like"/>
    <property type="match status" value="1"/>
</dbReference>
<dbReference type="PANTHER" id="PTHR38926:SF5">
    <property type="entry name" value="F-BOX AND LEUCINE-RICH REPEAT PROTEIN 6"/>
    <property type="match status" value="1"/>
</dbReference>
<dbReference type="EMBL" id="WHUW01000002">
    <property type="protein sequence ID" value="KAF8450412.1"/>
    <property type="molecule type" value="Genomic_DNA"/>
</dbReference>
<sequence>MSSHRYPSEDDIRMVGCAIAHDEQIVDAINSEINGIMAQLEQVRLRKVKYQENIRQCRSLITLARRMPPEVLADIFELCAESGWTLAPLVASHVCLAWRKAAESPRVWSRIYIDYGLGNPLAKTKLWLSKAQQSPLHITLDVPSNALSMEEVLSALSEQSTQWKSVTIRTHDTIQLNHILSQMRHSFPRLRRLDCVTHWDTPTGDLVDFSAVHNAPSLRQLDIKQPNLPRWSIPFQLTNLHLFLSPAIFPNPVLASRWASMLANLLGLKHLTLEVSVDSGYHYELDTMQVVELPQLESLAFTIFPELLGVFDNMRAPALRTLLLRCSPGDEHVSAGPPLRRFLESSTHIELLELHDVDLPREELVLCFTSLPRLEELRLHDSDISDEELRLLFGPAGLCPNLVRLDVRWCVYLTGSALVQLVRSRARVEGTGKSGPVPQQSKELEEVAAINCLQVKEQDVFDLAEYTTCRLMLRAAARDDFCRNRRCCFNERYRQRMRLRHNITFHERDPVLARIIL</sequence>
<evidence type="ECO:0000259" key="1">
    <source>
        <dbReference type="Pfam" id="PF12937"/>
    </source>
</evidence>
<dbReference type="Pfam" id="PF12937">
    <property type="entry name" value="F-box-like"/>
    <property type="match status" value="1"/>
</dbReference>
<keyword evidence="3" id="KW-1185">Reference proteome</keyword>
<evidence type="ECO:0000313" key="3">
    <source>
        <dbReference type="Proteomes" id="UP001194468"/>
    </source>
</evidence>